<dbReference type="PANTHER" id="PTHR43072">
    <property type="entry name" value="N-ACETYLTRANSFERASE"/>
    <property type="match status" value="1"/>
</dbReference>
<dbReference type="RefSeq" id="WP_271053310.1">
    <property type="nucleotide sequence ID" value="NZ_JAQIIO010000002.1"/>
</dbReference>
<feature type="domain" description="N-acetyltransferase" evidence="3">
    <location>
        <begin position="1"/>
        <end position="157"/>
    </location>
</feature>
<sequence>MIRVATADDATAIRSLWNIAIRETLITFNSTEKTLEDVRATIEINDVTFVAEEAGEVIGYASYAPFRGGVGYAHTKEHSVMLAEAARGRGVGRALMRAIEAHARANKVHSLIAGISAANPMGEPFHAALGFVKVGVIPEAGQKFNTWHDLVLMQKRL</sequence>
<dbReference type="SUPFAM" id="SSF55729">
    <property type="entry name" value="Acyl-CoA N-acyltransferases (Nat)"/>
    <property type="match status" value="1"/>
</dbReference>
<accession>A0ABT4VZE6</accession>
<dbReference type="Proteomes" id="UP001528040">
    <property type="component" value="Unassembled WGS sequence"/>
</dbReference>
<evidence type="ECO:0000256" key="2">
    <source>
        <dbReference type="ARBA" id="ARBA00023315"/>
    </source>
</evidence>
<gene>
    <name evidence="4" type="ORF">O2N63_05940</name>
</gene>
<name>A0ABT4VZE6_9RHOB</name>
<keyword evidence="1" id="KW-0808">Transferase</keyword>
<evidence type="ECO:0000313" key="4">
    <source>
        <dbReference type="EMBL" id="MDA5093628.1"/>
    </source>
</evidence>
<reference evidence="4 5" key="1">
    <citation type="submission" date="2023-01" db="EMBL/GenBank/DDBJ databases">
        <authorList>
            <person name="Yoon J.-W."/>
        </authorList>
    </citation>
    <scope>NUCLEOTIDE SEQUENCE [LARGE SCALE GENOMIC DNA]</scope>
    <source>
        <strain evidence="4 5">KMU-50</strain>
    </source>
</reference>
<evidence type="ECO:0000256" key="1">
    <source>
        <dbReference type="ARBA" id="ARBA00022679"/>
    </source>
</evidence>
<comment type="caution">
    <text evidence="4">The sequence shown here is derived from an EMBL/GenBank/DDBJ whole genome shotgun (WGS) entry which is preliminary data.</text>
</comment>
<dbReference type="EMBL" id="JAQIIO010000002">
    <property type="protein sequence ID" value="MDA5093628.1"/>
    <property type="molecule type" value="Genomic_DNA"/>
</dbReference>
<keyword evidence="5" id="KW-1185">Reference proteome</keyword>
<dbReference type="PANTHER" id="PTHR43072:SF23">
    <property type="entry name" value="UPF0039 PROTEIN C11D3.02C"/>
    <property type="match status" value="1"/>
</dbReference>
<dbReference type="Pfam" id="PF13420">
    <property type="entry name" value="Acetyltransf_4"/>
    <property type="match status" value="1"/>
</dbReference>
<evidence type="ECO:0000313" key="5">
    <source>
        <dbReference type="Proteomes" id="UP001528040"/>
    </source>
</evidence>
<organism evidence="4 5">
    <name type="scientific">Aliiroseovarius salicola</name>
    <dbReference type="NCBI Taxonomy" id="3009082"/>
    <lineage>
        <taxon>Bacteria</taxon>
        <taxon>Pseudomonadati</taxon>
        <taxon>Pseudomonadota</taxon>
        <taxon>Alphaproteobacteria</taxon>
        <taxon>Rhodobacterales</taxon>
        <taxon>Paracoccaceae</taxon>
        <taxon>Aliiroseovarius</taxon>
    </lineage>
</organism>
<dbReference type="InterPro" id="IPR000182">
    <property type="entry name" value="GNAT_dom"/>
</dbReference>
<dbReference type="InterPro" id="IPR016181">
    <property type="entry name" value="Acyl_CoA_acyltransferase"/>
</dbReference>
<dbReference type="CDD" id="cd04301">
    <property type="entry name" value="NAT_SF"/>
    <property type="match status" value="1"/>
</dbReference>
<protein>
    <submittedName>
        <fullName evidence="4">GNAT family N-acetyltransferase</fullName>
    </submittedName>
</protein>
<keyword evidence="2" id="KW-0012">Acyltransferase</keyword>
<dbReference type="PROSITE" id="PS51186">
    <property type="entry name" value="GNAT"/>
    <property type="match status" value="1"/>
</dbReference>
<proteinExistence type="predicted"/>
<evidence type="ECO:0000259" key="3">
    <source>
        <dbReference type="PROSITE" id="PS51186"/>
    </source>
</evidence>
<dbReference type="Gene3D" id="3.40.630.30">
    <property type="match status" value="1"/>
</dbReference>